<dbReference type="GO" id="GO:0005634">
    <property type="term" value="C:nucleus"/>
    <property type="evidence" value="ECO:0007669"/>
    <property type="project" value="TreeGrafter"/>
</dbReference>
<protein>
    <recommendedName>
        <fullName evidence="2">Ubiquitin-fold modifier 1</fullName>
    </recommendedName>
</protein>
<dbReference type="AlphaFoldDB" id="W4FN11"/>
<dbReference type="SUPFAM" id="SSF54236">
    <property type="entry name" value="Ubiquitin-like"/>
    <property type="match status" value="1"/>
</dbReference>
<evidence type="ECO:0000256" key="2">
    <source>
        <dbReference type="ARBA" id="ARBA00015319"/>
    </source>
</evidence>
<accession>W4FN11</accession>
<dbReference type="STRING" id="112090.W4FN11"/>
<dbReference type="FunFam" id="3.10.20.90:FF:000044">
    <property type="entry name" value="Ubiquitin-fold modifier 1"/>
    <property type="match status" value="1"/>
</dbReference>
<gene>
    <name evidence="6" type="ORF">H257_15752</name>
</gene>
<sequence>MEALQPALIARPTARCLPSAATLAASLPKIHMSHEEKERIQSIQHQSFRRLQENHVRCAQILHGTMQWRAVEFMDANEESACLNQQEVLRRDIKALESANAKLVAAHKAATAASADRRSKRPREPETSPSKRLKMLTSLASAAAKVTFKITLTSDPKLPFRVMSAPEEAPFTAVLKYVAEEFRVPSSTSAIITNDGMGINPSQSAGNVFLKHGSDLRLIPRDRVGGSKSPALY</sequence>
<dbReference type="VEuPathDB" id="FungiDB:H257_15752"/>
<comment type="similarity">
    <text evidence="1">Belongs to the UFM1 family.</text>
</comment>
<feature type="region of interest" description="Disordered" evidence="5">
    <location>
        <begin position="108"/>
        <end position="130"/>
    </location>
</feature>
<dbReference type="EMBL" id="KI913187">
    <property type="protein sequence ID" value="ETV68311.1"/>
    <property type="molecule type" value="Genomic_DNA"/>
</dbReference>
<evidence type="ECO:0000313" key="6">
    <source>
        <dbReference type="EMBL" id="ETV68311.1"/>
    </source>
</evidence>
<dbReference type="GeneID" id="20817748"/>
<evidence type="ECO:0000256" key="4">
    <source>
        <dbReference type="ARBA" id="ARBA00022786"/>
    </source>
</evidence>
<dbReference type="InterPro" id="IPR029071">
    <property type="entry name" value="Ubiquitin-like_domsf"/>
</dbReference>
<proteinExistence type="inferred from homology"/>
<dbReference type="PANTHER" id="PTHR15825:SF0">
    <property type="entry name" value="UBIQUITIN-FOLD MODIFIER 1"/>
    <property type="match status" value="1"/>
</dbReference>
<evidence type="ECO:0000256" key="5">
    <source>
        <dbReference type="SAM" id="MobiDB-lite"/>
    </source>
</evidence>
<dbReference type="OrthoDB" id="284357at2759"/>
<evidence type="ECO:0000256" key="1">
    <source>
        <dbReference type="ARBA" id="ARBA00010230"/>
    </source>
</evidence>
<dbReference type="GO" id="GO:0005737">
    <property type="term" value="C:cytoplasm"/>
    <property type="evidence" value="ECO:0007669"/>
    <property type="project" value="TreeGrafter"/>
</dbReference>
<organism evidence="6">
    <name type="scientific">Aphanomyces astaci</name>
    <name type="common">Crayfish plague agent</name>
    <dbReference type="NCBI Taxonomy" id="112090"/>
    <lineage>
        <taxon>Eukaryota</taxon>
        <taxon>Sar</taxon>
        <taxon>Stramenopiles</taxon>
        <taxon>Oomycota</taxon>
        <taxon>Saprolegniomycetes</taxon>
        <taxon>Saprolegniales</taxon>
        <taxon>Verrucalvaceae</taxon>
        <taxon>Aphanomyces</taxon>
    </lineage>
</organism>
<dbReference type="InterPro" id="IPR005375">
    <property type="entry name" value="UFM1"/>
</dbReference>
<dbReference type="RefSeq" id="XP_009842254.1">
    <property type="nucleotide sequence ID" value="XM_009843952.1"/>
</dbReference>
<dbReference type="GO" id="GO:1990592">
    <property type="term" value="P:protein K69-linked ufmylation"/>
    <property type="evidence" value="ECO:0007669"/>
    <property type="project" value="TreeGrafter"/>
</dbReference>
<evidence type="ECO:0000256" key="3">
    <source>
        <dbReference type="ARBA" id="ARBA00022499"/>
    </source>
</evidence>
<dbReference type="Pfam" id="PF03671">
    <property type="entry name" value="Ufm1"/>
    <property type="match status" value="1"/>
</dbReference>
<dbReference type="PANTHER" id="PTHR15825">
    <property type="entry name" value="UBIQUITIN-FOLD MODIFIER 1"/>
    <property type="match status" value="1"/>
</dbReference>
<reference evidence="6" key="1">
    <citation type="submission" date="2013-12" db="EMBL/GenBank/DDBJ databases">
        <title>The Genome Sequence of Aphanomyces astaci APO3.</title>
        <authorList>
            <consortium name="The Broad Institute Genomics Platform"/>
            <person name="Russ C."/>
            <person name="Tyler B."/>
            <person name="van West P."/>
            <person name="Dieguez-Uribeondo J."/>
            <person name="Young S.K."/>
            <person name="Zeng Q."/>
            <person name="Gargeya S."/>
            <person name="Fitzgerald M."/>
            <person name="Abouelleil A."/>
            <person name="Alvarado L."/>
            <person name="Chapman S.B."/>
            <person name="Gainer-Dewar J."/>
            <person name="Goldberg J."/>
            <person name="Griggs A."/>
            <person name="Gujja S."/>
            <person name="Hansen M."/>
            <person name="Howarth C."/>
            <person name="Imamovic A."/>
            <person name="Ireland A."/>
            <person name="Larimer J."/>
            <person name="McCowan C."/>
            <person name="Murphy C."/>
            <person name="Pearson M."/>
            <person name="Poon T.W."/>
            <person name="Priest M."/>
            <person name="Roberts A."/>
            <person name="Saif S."/>
            <person name="Shea T."/>
            <person name="Sykes S."/>
            <person name="Wortman J."/>
            <person name="Nusbaum C."/>
            <person name="Birren B."/>
        </authorList>
    </citation>
    <scope>NUCLEOTIDE SEQUENCE [LARGE SCALE GENOMIC DNA]</scope>
    <source>
        <strain evidence="6">APO3</strain>
    </source>
</reference>
<keyword evidence="3" id="KW-1017">Isopeptide bond</keyword>
<keyword evidence="4" id="KW-0833">Ubl conjugation pathway</keyword>
<dbReference type="Gene3D" id="3.10.20.90">
    <property type="entry name" value="Phosphatidylinositol 3-kinase Catalytic Subunit, Chain A, domain 1"/>
    <property type="match status" value="1"/>
</dbReference>
<dbReference type="CDD" id="cd01766">
    <property type="entry name" value="Ubl_UFM1"/>
    <property type="match status" value="1"/>
</dbReference>
<name>W4FN11_APHAT</name>